<dbReference type="PANTHER" id="PTHR33480">
    <property type="entry name" value="SET DOMAIN-CONTAINING PROTEIN-RELATED"/>
    <property type="match status" value="1"/>
</dbReference>
<organism evidence="1 2">
    <name type="scientific">Mya arenaria</name>
    <name type="common">Soft-shell clam</name>
    <dbReference type="NCBI Taxonomy" id="6604"/>
    <lineage>
        <taxon>Eukaryota</taxon>
        <taxon>Metazoa</taxon>
        <taxon>Spiralia</taxon>
        <taxon>Lophotrochozoa</taxon>
        <taxon>Mollusca</taxon>
        <taxon>Bivalvia</taxon>
        <taxon>Autobranchia</taxon>
        <taxon>Heteroconchia</taxon>
        <taxon>Euheterodonta</taxon>
        <taxon>Imparidentia</taxon>
        <taxon>Neoheterodontei</taxon>
        <taxon>Myida</taxon>
        <taxon>Myoidea</taxon>
        <taxon>Myidae</taxon>
        <taxon>Mya</taxon>
    </lineage>
</organism>
<evidence type="ECO:0000313" key="2">
    <source>
        <dbReference type="Proteomes" id="UP001164746"/>
    </source>
</evidence>
<reference evidence="1" key="1">
    <citation type="submission" date="2022-11" db="EMBL/GenBank/DDBJ databases">
        <title>Centuries of genome instability and evolution in soft-shell clam transmissible cancer (bioRxiv).</title>
        <authorList>
            <person name="Hart S.F.M."/>
            <person name="Yonemitsu M.A."/>
            <person name="Giersch R.M."/>
            <person name="Beal B.F."/>
            <person name="Arriagada G."/>
            <person name="Davis B.W."/>
            <person name="Ostrander E.A."/>
            <person name="Goff S.P."/>
            <person name="Metzger M.J."/>
        </authorList>
    </citation>
    <scope>NUCLEOTIDE SEQUENCE</scope>
    <source>
        <strain evidence="1">MELC-2E11</strain>
        <tissue evidence="1">Siphon/mantle</tissue>
    </source>
</reference>
<proteinExistence type="predicted"/>
<gene>
    <name evidence="1" type="ORF">MAR_019350</name>
</gene>
<evidence type="ECO:0000313" key="1">
    <source>
        <dbReference type="EMBL" id="WAR09392.1"/>
    </source>
</evidence>
<feature type="non-terminal residue" evidence="1">
    <location>
        <position position="1"/>
    </location>
</feature>
<dbReference type="Proteomes" id="UP001164746">
    <property type="component" value="Chromosome 6"/>
</dbReference>
<name>A0ABY7EKB2_MYAAR</name>
<sequence>MKNTFLFARTKSIMTSNPIRMCDTLRHFRSNLILTAEELFTGNRLSKHVATVLMNFVGHVIEVHSSFYRLPQGTIQVTKTGKLLTAFNNETIGKYSGKSLDEISLDEGDSSSPFHVE</sequence>
<dbReference type="EMBL" id="CP111017">
    <property type="protein sequence ID" value="WAR09392.1"/>
    <property type="molecule type" value="Genomic_DNA"/>
</dbReference>
<protein>
    <submittedName>
        <fullName evidence="1">Uncharacterized protein</fullName>
    </submittedName>
</protein>
<keyword evidence="2" id="KW-1185">Reference proteome</keyword>
<accession>A0ABY7EKB2</accession>